<sequence length="61" mass="7034">MICMLEMSLVYSNQNRSWTFKNSVKLNLKVGKTSHPQDINGPICPNELIFALKKLKIPWTN</sequence>
<dbReference type="AlphaFoldDB" id="A0A3M7RE95"/>
<name>A0A3M7RE95_BRAPC</name>
<proteinExistence type="predicted"/>
<dbReference type="Proteomes" id="UP000276133">
    <property type="component" value="Unassembled WGS sequence"/>
</dbReference>
<protein>
    <submittedName>
        <fullName evidence="1">Uncharacterized protein</fullName>
    </submittedName>
</protein>
<comment type="caution">
    <text evidence="1">The sequence shown here is derived from an EMBL/GenBank/DDBJ whole genome shotgun (WGS) entry which is preliminary data.</text>
</comment>
<gene>
    <name evidence="1" type="ORF">BpHYR1_054359</name>
</gene>
<dbReference type="EMBL" id="REGN01003608">
    <property type="protein sequence ID" value="RNA21754.1"/>
    <property type="molecule type" value="Genomic_DNA"/>
</dbReference>
<evidence type="ECO:0000313" key="1">
    <source>
        <dbReference type="EMBL" id="RNA21754.1"/>
    </source>
</evidence>
<keyword evidence="2" id="KW-1185">Reference proteome</keyword>
<organism evidence="1 2">
    <name type="scientific">Brachionus plicatilis</name>
    <name type="common">Marine rotifer</name>
    <name type="synonym">Brachionus muelleri</name>
    <dbReference type="NCBI Taxonomy" id="10195"/>
    <lineage>
        <taxon>Eukaryota</taxon>
        <taxon>Metazoa</taxon>
        <taxon>Spiralia</taxon>
        <taxon>Gnathifera</taxon>
        <taxon>Rotifera</taxon>
        <taxon>Eurotatoria</taxon>
        <taxon>Monogononta</taxon>
        <taxon>Pseudotrocha</taxon>
        <taxon>Ploima</taxon>
        <taxon>Brachionidae</taxon>
        <taxon>Brachionus</taxon>
    </lineage>
</organism>
<accession>A0A3M7RE95</accession>
<evidence type="ECO:0000313" key="2">
    <source>
        <dbReference type="Proteomes" id="UP000276133"/>
    </source>
</evidence>
<reference evidence="1 2" key="1">
    <citation type="journal article" date="2018" name="Sci. Rep.">
        <title>Genomic signatures of local adaptation to the degree of environmental predictability in rotifers.</title>
        <authorList>
            <person name="Franch-Gras L."/>
            <person name="Hahn C."/>
            <person name="Garcia-Roger E.M."/>
            <person name="Carmona M.J."/>
            <person name="Serra M."/>
            <person name="Gomez A."/>
        </authorList>
    </citation>
    <scope>NUCLEOTIDE SEQUENCE [LARGE SCALE GENOMIC DNA]</scope>
    <source>
        <strain evidence="1">HYR1</strain>
    </source>
</reference>